<keyword evidence="3" id="KW-1185">Reference proteome</keyword>
<sequence length="63" mass="7208">MDSGLIFYILFGPALFALAWFIVAGINLLIRVMVERLTVIHAGRSERTYVRKHQRDTLPHGLL</sequence>
<protein>
    <submittedName>
        <fullName evidence="2">Uncharacterized protein</fullName>
    </submittedName>
</protein>
<dbReference type="Proteomes" id="UP000033572">
    <property type="component" value="Unassembled WGS sequence"/>
</dbReference>
<proteinExistence type="predicted"/>
<feature type="transmembrane region" description="Helical" evidence="1">
    <location>
        <begin position="6"/>
        <end position="30"/>
    </location>
</feature>
<reference evidence="2 3" key="1">
    <citation type="submission" date="2015-02" db="EMBL/GenBank/DDBJ databases">
        <title>Draft genome sequences of ten Microbacterium spp. with emphasis on heavy metal contaminated environments.</title>
        <authorList>
            <person name="Corretto E."/>
        </authorList>
    </citation>
    <scope>NUCLEOTIDE SEQUENCE [LARGE SCALE GENOMIC DNA]</scope>
    <source>
        <strain evidence="2 3">DSM 12966</strain>
    </source>
</reference>
<gene>
    <name evidence="2" type="ORF">RN50_01729</name>
</gene>
<dbReference type="RefSeq" id="WP_045254109.1">
    <property type="nucleotide sequence ID" value="NZ_CP031425.1"/>
</dbReference>
<organism evidence="2 3">
    <name type="scientific">Microbacterium foliorum</name>
    <dbReference type="NCBI Taxonomy" id="104336"/>
    <lineage>
        <taxon>Bacteria</taxon>
        <taxon>Bacillati</taxon>
        <taxon>Actinomycetota</taxon>
        <taxon>Actinomycetes</taxon>
        <taxon>Micrococcales</taxon>
        <taxon>Microbacteriaceae</taxon>
        <taxon>Microbacterium</taxon>
    </lineage>
</organism>
<dbReference type="PATRIC" id="fig|104336.4.peg.1768"/>
<dbReference type="EMBL" id="JYIU01000041">
    <property type="protein sequence ID" value="KJL21045.1"/>
    <property type="molecule type" value="Genomic_DNA"/>
</dbReference>
<accession>A0A0F0KLL0</accession>
<evidence type="ECO:0000256" key="1">
    <source>
        <dbReference type="SAM" id="Phobius"/>
    </source>
</evidence>
<keyword evidence="1" id="KW-0472">Membrane</keyword>
<evidence type="ECO:0000313" key="3">
    <source>
        <dbReference type="Proteomes" id="UP000033572"/>
    </source>
</evidence>
<dbReference type="KEGG" id="mfol:DXT68_13840"/>
<name>A0A0F0KLL0_9MICO</name>
<evidence type="ECO:0000313" key="2">
    <source>
        <dbReference type="EMBL" id="KJL21045.1"/>
    </source>
</evidence>
<dbReference type="GeneID" id="94445478"/>
<dbReference type="AlphaFoldDB" id="A0A0F0KLL0"/>
<keyword evidence="1" id="KW-0812">Transmembrane</keyword>
<comment type="caution">
    <text evidence="2">The sequence shown here is derived from an EMBL/GenBank/DDBJ whole genome shotgun (WGS) entry which is preliminary data.</text>
</comment>
<keyword evidence="1" id="KW-1133">Transmembrane helix</keyword>